<reference evidence="1 2" key="1">
    <citation type="submission" date="2017-09" db="EMBL/GenBank/DDBJ databases">
        <authorList>
            <person name="Ehlers B."/>
            <person name="Leendertz F.H."/>
        </authorList>
    </citation>
    <scope>NUCLEOTIDE SEQUENCE [LARGE SCALE GENOMIC DNA]</scope>
    <source>
        <strain evidence="1 2">Nm42</strain>
    </source>
</reference>
<protein>
    <submittedName>
        <fullName evidence="1">Uncharacterized protein</fullName>
    </submittedName>
</protein>
<sequence>MSMYKQFGTDKELEKKGITLDYGDFRVTVARAGSSNNKFVKTHEFLTKPVRRLIEQDILPVEREREINRQLYARAVVLNWEVKDDKGKWKPGIESPDGSILPFSEENVIAAFAALPDLFADIQIQSNQMKLFLSANREADAKN</sequence>
<evidence type="ECO:0000313" key="2">
    <source>
        <dbReference type="Proteomes" id="UP000219335"/>
    </source>
</evidence>
<dbReference type="RefSeq" id="WP_097105779.1">
    <property type="nucleotide sequence ID" value="NZ_OCMU01000001.1"/>
</dbReference>
<dbReference type="AlphaFoldDB" id="A0A286ABV3"/>
<accession>A0A286ABV3</accession>
<dbReference type="EMBL" id="OCMU01000001">
    <property type="protein sequence ID" value="SOD19378.1"/>
    <property type="molecule type" value="Genomic_DNA"/>
</dbReference>
<gene>
    <name evidence="1" type="ORF">SAMN06297164_2363</name>
</gene>
<evidence type="ECO:0000313" key="1">
    <source>
        <dbReference type="EMBL" id="SOD19378.1"/>
    </source>
</evidence>
<proteinExistence type="predicted"/>
<name>A0A286ABV3_9PROT</name>
<dbReference type="Proteomes" id="UP000219335">
    <property type="component" value="Unassembled WGS sequence"/>
</dbReference>
<organism evidence="1 2">
    <name type="scientific">Nitrosomonas ureae</name>
    <dbReference type="NCBI Taxonomy" id="44577"/>
    <lineage>
        <taxon>Bacteria</taxon>
        <taxon>Pseudomonadati</taxon>
        <taxon>Pseudomonadota</taxon>
        <taxon>Betaproteobacteria</taxon>
        <taxon>Nitrosomonadales</taxon>
        <taxon>Nitrosomonadaceae</taxon>
        <taxon>Nitrosomonas</taxon>
    </lineage>
</organism>